<gene>
    <name evidence="5" type="ORF">ACJIZ3_023480</name>
</gene>
<comment type="similarity">
    <text evidence="1">Belongs to the AB hydrolase superfamily. AB hydrolase 4 family.</text>
</comment>
<dbReference type="AlphaFoldDB" id="A0ABD3TP85"/>
<keyword evidence="3" id="KW-0472">Membrane</keyword>
<feature type="active site" description="Charge relay system" evidence="2">
    <location>
        <position position="359"/>
    </location>
</feature>
<evidence type="ECO:0000313" key="6">
    <source>
        <dbReference type="Proteomes" id="UP001634393"/>
    </source>
</evidence>
<dbReference type="PIRSF" id="PIRSF005211">
    <property type="entry name" value="Ab_hydro_YheT"/>
    <property type="match status" value="1"/>
</dbReference>
<protein>
    <recommendedName>
        <fullName evidence="4">Serine aminopeptidase S33 domain-containing protein</fullName>
    </recommendedName>
</protein>
<keyword evidence="6" id="KW-1185">Reference proteome</keyword>
<keyword evidence="3" id="KW-0812">Transmembrane</keyword>
<dbReference type="PANTHER" id="PTHR10794">
    <property type="entry name" value="ABHYDROLASE DOMAIN-CONTAINING PROTEIN"/>
    <property type="match status" value="1"/>
</dbReference>
<comment type="caution">
    <text evidence="5">The sequence shown here is derived from an EMBL/GenBank/DDBJ whole genome shotgun (WGS) entry which is preliminary data.</text>
</comment>
<accession>A0ABD3TP85</accession>
<dbReference type="InterPro" id="IPR022742">
    <property type="entry name" value="Hydrolase_4"/>
</dbReference>
<dbReference type="Pfam" id="PF12146">
    <property type="entry name" value="Hydrolase_4"/>
    <property type="match status" value="1"/>
</dbReference>
<dbReference type="PANTHER" id="PTHR10794:SF63">
    <property type="entry name" value="ALPHA_BETA HYDROLASE 1, ISOFORM A"/>
    <property type="match status" value="1"/>
</dbReference>
<feature type="active site" description="Charge relay system" evidence="2">
    <location>
        <position position="388"/>
    </location>
</feature>
<dbReference type="SUPFAM" id="SSF53474">
    <property type="entry name" value="alpha/beta-Hydrolases"/>
    <property type="match status" value="1"/>
</dbReference>
<dbReference type="InterPro" id="IPR029058">
    <property type="entry name" value="AB_hydrolase_fold"/>
</dbReference>
<evidence type="ECO:0000256" key="1">
    <source>
        <dbReference type="ARBA" id="ARBA00010884"/>
    </source>
</evidence>
<dbReference type="EMBL" id="JBJXBP010000003">
    <property type="protein sequence ID" value="KAL3838889.1"/>
    <property type="molecule type" value="Genomic_DNA"/>
</dbReference>
<evidence type="ECO:0000256" key="3">
    <source>
        <dbReference type="SAM" id="Phobius"/>
    </source>
</evidence>
<evidence type="ECO:0000259" key="4">
    <source>
        <dbReference type="Pfam" id="PF12146"/>
    </source>
</evidence>
<keyword evidence="3" id="KW-1133">Transmembrane helix</keyword>
<dbReference type="FunFam" id="3.40.50.1820:FF:000071">
    <property type="entry name" value="Embryogenesis-associated protein EMB8"/>
    <property type="match status" value="1"/>
</dbReference>
<feature type="active site" description="Charge relay system" evidence="2">
    <location>
        <position position="233"/>
    </location>
</feature>
<dbReference type="Gene3D" id="3.40.50.1820">
    <property type="entry name" value="alpha/beta hydrolase"/>
    <property type="match status" value="1"/>
</dbReference>
<dbReference type="InterPro" id="IPR012020">
    <property type="entry name" value="ABHD4"/>
</dbReference>
<reference evidence="5 6" key="1">
    <citation type="submission" date="2024-12" db="EMBL/GenBank/DDBJ databases">
        <title>The unique morphological basis and parallel evolutionary history of personate flowers in Penstemon.</title>
        <authorList>
            <person name="Depatie T.H."/>
            <person name="Wessinger C.A."/>
        </authorList>
    </citation>
    <scope>NUCLEOTIDE SEQUENCE [LARGE SCALE GENOMIC DNA]</scope>
    <source>
        <strain evidence="5">WTNN_2</strain>
        <tissue evidence="5">Leaf</tissue>
    </source>
</reference>
<feature type="domain" description="Serine aminopeptidase S33" evidence="4">
    <location>
        <begin position="154"/>
        <end position="367"/>
    </location>
</feature>
<feature type="transmembrane region" description="Helical" evidence="3">
    <location>
        <begin position="12"/>
        <end position="41"/>
    </location>
</feature>
<organism evidence="5 6">
    <name type="scientific">Penstemon smallii</name>
    <dbReference type="NCBI Taxonomy" id="265156"/>
    <lineage>
        <taxon>Eukaryota</taxon>
        <taxon>Viridiplantae</taxon>
        <taxon>Streptophyta</taxon>
        <taxon>Embryophyta</taxon>
        <taxon>Tracheophyta</taxon>
        <taxon>Spermatophyta</taxon>
        <taxon>Magnoliopsida</taxon>
        <taxon>eudicotyledons</taxon>
        <taxon>Gunneridae</taxon>
        <taxon>Pentapetalae</taxon>
        <taxon>asterids</taxon>
        <taxon>lamiids</taxon>
        <taxon>Lamiales</taxon>
        <taxon>Plantaginaceae</taxon>
        <taxon>Cheloneae</taxon>
        <taxon>Penstemon</taxon>
    </lineage>
</organism>
<evidence type="ECO:0000256" key="2">
    <source>
        <dbReference type="PIRSR" id="PIRSR005211-1"/>
    </source>
</evidence>
<sequence length="493" mass="55835">MDSPAVESPYELLLTAALLIPTTHYLLGFLVIAIVFLYNFLEMHFLQDLFTGFRGQQVELTFSASSKLYHDVVSKCKILHARYLSTPWLCSPHLQTLFITRFGNAPVVNYRRQLLTTADGGTFALDWVIRDDDNVKKPTVTTDDALQHDGENPIIIIIPGLSSDSDSAYVKHLAFKMAKRGWNVLVLNHRGCGGVPLTSDWFYHGTWTEDMRTVIKLLHSQYPETALFLVGTSIGANMMIFYLGEDGINVPIAGAAAICCPWDPVICDRFYKRGFKQRFYSKALATSLKGYCNLHKDVMSRLTDWEGIQKSRNFREFNDSSFRVFANYETVDAYNRASCSSSLLTKVMVPLLCITSLDDPICTNEAIPWDECRINDNVVLATTQHGGHLPFFEGLTANSLWWVKAVDEFFTVLQSIPKKGAEMEVSLVMKDGCLVTELDDGIQHHEEDNNNNNNNNNNISTCDWSRVIEIETKCETRPRKYPLFPNAIYPEMQ</sequence>
<dbReference type="InterPro" id="IPR050960">
    <property type="entry name" value="AB_hydrolase_4_sf"/>
</dbReference>
<evidence type="ECO:0000313" key="5">
    <source>
        <dbReference type="EMBL" id="KAL3838889.1"/>
    </source>
</evidence>
<proteinExistence type="inferred from homology"/>
<name>A0ABD3TP85_9LAMI</name>
<dbReference type="Proteomes" id="UP001634393">
    <property type="component" value="Unassembled WGS sequence"/>
</dbReference>